<proteinExistence type="predicted"/>
<dbReference type="EMBL" id="BARS01051567">
    <property type="protein sequence ID" value="GAG46640.1"/>
    <property type="molecule type" value="Genomic_DNA"/>
</dbReference>
<dbReference type="AlphaFoldDB" id="X0XTQ4"/>
<reference evidence="1" key="1">
    <citation type="journal article" date="2014" name="Front. Microbiol.">
        <title>High frequency of phylogenetically diverse reductive dehalogenase-homologous genes in deep subseafloor sedimentary metagenomes.</title>
        <authorList>
            <person name="Kawai M."/>
            <person name="Futagami T."/>
            <person name="Toyoda A."/>
            <person name="Takaki Y."/>
            <person name="Nishi S."/>
            <person name="Hori S."/>
            <person name="Arai W."/>
            <person name="Tsubouchi T."/>
            <person name="Morono Y."/>
            <person name="Uchiyama I."/>
            <person name="Ito T."/>
            <person name="Fujiyama A."/>
            <person name="Inagaki F."/>
            <person name="Takami H."/>
        </authorList>
    </citation>
    <scope>NUCLEOTIDE SEQUENCE</scope>
    <source>
        <strain evidence="1">Expedition CK06-06</strain>
    </source>
</reference>
<gene>
    <name evidence="1" type="ORF">S01H1_76785</name>
</gene>
<feature type="non-terminal residue" evidence="1">
    <location>
        <position position="171"/>
    </location>
</feature>
<protein>
    <submittedName>
        <fullName evidence="1">Uncharacterized protein</fullName>
    </submittedName>
</protein>
<organism evidence="1">
    <name type="scientific">marine sediment metagenome</name>
    <dbReference type="NCBI Taxonomy" id="412755"/>
    <lineage>
        <taxon>unclassified sequences</taxon>
        <taxon>metagenomes</taxon>
        <taxon>ecological metagenomes</taxon>
    </lineage>
</organism>
<name>X0XTQ4_9ZZZZ</name>
<comment type="caution">
    <text evidence="1">The sequence shown here is derived from an EMBL/GenBank/DDBJ whole genome shotgun (WGS) entry which is preliminary data.</text>
</comment>
<sequence length="171" mass="19107">MGESYKQLVEIRAEYGDPSDEIEDLKREMKSHLRRLGLLTSKTSENIDHLDRGAVEAGQQPYALGGSSLILNKIAYVKALAGLGDHGFVPLFFVADYDGVQAELLNTRVPSPSPRGLLASYPVRPELEGSPIYELPNPPEGWFKQTLERLRSNYRGLLRDADAQRKERALL</sequence>
<evidence type="ECO:0000313" key="1">
    <source>
        <dbReference type="EMBL" id="GAG46640.1"/>
    </source>
</evidence>
<accession>X0XTQ4</accession>